<organism evidence="5 6">
    <name type="scientific">Vitis rotundifolia</name>
    <name type="common">Muscadine grape</name>
    <dbReference type="NCBI Taxonomy" id="103349"/>
    <lineage>
        <taxon>Eukaryota</taxon>
        <taxon>Viridiplantae</taxon>
        <taxon>Streptophyta</taxon>
        <taxon>Embryophyta</taxon>
        <taxon>Tracheophyta</taxon>
        <taxon>Spermatophyta</taxon>
        <taxon>Magnoliopsida</taxon>
        <taxon>eudicotyledons</taxon>
        <taxon>Gunneridae</taxon>
        <taxon>Pentapetalae</taxon>
        <taxon>rosids</taxon>
        <taxon>Vitales</taxon>
        <taxon>Vitaceae</taxon>
        <taxon>Viteae</taxon>
        <taxon>Vitis</taxon>
    </lineage>
</organism>
<evidence type="ECO:0000259" key="4">
    <source>
        <dbReference type="Pfam" id="PF01246"/>
    </source>
</evidence>
<comment type="caution">
    <text evidence="5">The sequence shown here is derived from an EMBL/GenBank/DDBJ whole genome shotgun (WGS) entry which is preliminary data.</text>
</comment>
<dbReference type="FunFam" id="2.30.170.20:FF:000003">
    <property type="entry name" value="60S ribosomal protein L24"/>
    <property type="match status" value="1"/>
</dbReference>
<accession>A0AA39AFX8</accession>
<dbReference type="Gene3D" id="6.10.250.1270">
    <property type="match status" value="1"/>
</dbReference>
<evidence type="ECO:0000313" key="6">
    <source>
        <dbReference type="Proteomes" id="UP001168098"/>
    </source>
</evidence>
<dbReference type="Proteomes" id="UP001168098">
    <property type="component" value="Unassembled WGS sequence"/>
</dbReference>
<proteinExistence type="inferred from homology"/>
<dbReference type="EMBL" id="JARBHA010000003">
    <property type="protein sequence ID" value="KAJ9705524.1"/>
    <property type="molecule type" value="Genomic_DNA"/>
</dbReference>
<keyword evidence="6" id="KW-1185">Reference proteome</keyword>
<dbReference type="PANTHER" id="PTHR10792">
    <property type="entry name" value="60S RIBOSOMAL PROTEIN L24"/>
    <property type="match status" value="1"/>
</dbReference>
<dbReference type="GO" id="GO:0002181">
    <property type="term" value="P:cytoplasmic translation"/>
    <property type="evidence" value="ECO:0007669"/>
    <property type="project" value="TreeGrafter"/>
</dbReference>
<feature type="domain" description="Large ribosomal subunit protein eL24-related N-terminal" evidence="4">
    <location>
        <begin position="5"/>
        <end position="55"/>
    </location>
</feature>
<sequence>MVRSIPGKGVRFVRFDSQVFLFANSKCEKYFHNLFKPLKLTWTAMYRKQHGKDIAAGAIMKKCRTTKKPYSRSIVGATLEVIQKRRIEKSEVHDAAKSLHGRFITLKTSPSYPLSLYLGSITASAPSPKQAAVGQGE</sequence>
<evidence type="ECO:0000256" key="1">
    <source>
        <dbReference type="ARBA" id="ARBA00005647"/>
    </source>
</evidence>
<gene>
    <name evidence="5" type="ORF">PVL29_003526</name>
</gene>
<protein>
    <recommendedName>
        <fullName evidence="4">Large ribosomal subunit protein eL24-related N-terminal domain-containing protein</fullName>
    </recommendedName>
</protein>
<dbReference type="Pfam" id="PF01246">
    <property type="entry name" value="Ribosomal_L24e"/>
    <property type="match status" value="1"/>
</dbReference>
<dbReference type="InterPro" id="IPR038630">
    <property type="entry name" value="L24e/L24_sf"/>
</dbReference>
<name>A0AA39AFX8_VITRO</name>
<keyword evidence="3" id="KW-0687">Ribonucleoprotein</keyword>
<dbReference type="GO" id="GO:0003735">
    <property type="term" value="F:structural constituent of ribosome"/>
    <property type="evidence" value="ECO:0007669"/>
    <property type="project" value="InterPro"/>
</dbReference>
<evidence type="ECO:0000256" key="2">
    <source>
        <dbReference type="ARBA" id="ARBA00022980"/>
    </source>
</evidence>
<dbReference type="Gene3D" id="2.30.170.20">
    <property type="entry name" value="Ribosomal protein L24e"/>
    <property type="match status" value="1"/>
</dbReference>
<evidence type="ECO:0000313" key="5">
    <source>
        <dbReference type="EMBL" id="KAJ9705524.1"/>
    </source>
</evidence>
<dbReference type="GO" id="GO:0022625">
    <property type="term" value="C:cytosolic large ribosomal subunit"/>
    <property type="evidence" value="ECO:0007669"/>
    <property type="project" value="TreeGrafter"/>
</dbReference>
<dbReference type="AlphaFoldDB" id="A0AA39AFX8"/>
<dbReference type="SUPFAM" id="SSF57716">
    <property type="entry name" value="Glucocorticoid receptor-like (DNA-binding domain)"/>
    <property type="match status" value="1"/>
</dbReference>
<dbReference type="PANTHER" id="PTHR10792:SF51">
    <property type="entry name" value="LARGE RIBOSOMAL SUBUNIT PROTEIN EL24Y-RELATED"/>
    <property type="match status" value="1"/>
</dbReference>
<evidence type="ECO:0000256" key="3">
    <source>
        <dbReference type="ARBA" id="ARBA00023274"/>
    </source>
</evidence>
<comment type="similarity">
    <text evidence="1">Belongs to the eukaryotic ribosomal protein eL24 family.</text>
</comment>
<dbReference type="InterPro" id="IPR056366">
    <property type="entry name" value="Ribosomal_eL24"/>
</dbReference>
<dbReference type="GO" id="GO:0003729">
    <property type="term" value="F:mRNA binding"/>
    <property type="evidence" value="ECO:0007669"/>
    <property type="project" value="TreeGrafter"/>
</dbReference>
<dbReference type="InterPro" id="IPR000988">
    <property type="entry name" value="Ribosomal_eL24-rel_N"/>
</dbReference>
<keyword evidence="2" id="KW-0689">Ribosomal protein</keyword>
<reference evidence="5 6" key="1">
    <citation type="journal article" date="2023" name="BMC Biotechnol.">
        <title>Vitis rotundifolia cv Carlos genome sequencing.</title>
        <authorList>
            <person name="Huff M."/>
            <person name="Hulse-Kemp A."/>
            <person name="Scheffler B."/>
            <person name="Youngblood R."/>
            <person name="Simpson S."/>
            <person name="Babiker E."/>
            <person name="Staton M."/>
        </authorList>
    </citation>
    <scope>NUCLEOTIDE SEQUENCE [LARGE SCALE GENOMIC DNA]</scope>
    <source>
        <tissue evidence="5">Leaf</tissue>
    </source>
</reference>